<keyword evidence="2" id="KW-1185">Reference proteome</keyword>
<dbReference type="EMBL" id="LKEV01000008">
    <property type="protein sequence ID" value="KQB84023.1"/>
    <property type="molecule type" value="Genomic_DNA"/>
</dbReference>
<evidence type="ECO:0000313" key="1">
    <source>
        <dbReference type="EMBL" id="KQB84023.1"/>
    </source>
</evidence>
<evidence type="ECO:0000313" key="2">
    <source>
        <dbReference type="Proteomes" id="UP000050488"/>
    </source>
</evidence>
<reference evidence="1 2" key="1">
    <citation type="submission" date="2015-10" db="EMBL/GenBank/DDBJ databases">
        <title>Corynebacteirum lowii and Corynebacterium oculi species nova, derived from human clinical disease and and emended description of Corynebacterium mastiditis.</title>
        <authorList>
            <person name="Bernard K."/>
            <person name="Pacheco A.L."/>
            <person name="Mcdougall C."/>
            <person name="Burtx T."/>
            <person name="Weibe D."/>
            <person name="Tyler S."/>
            <person name="Olson A.B."/>
            <person name="Cnockaert M."/>
            <person name="Eguchi H."/>
            <person name="Kuwahara T."/>
            <person name="Nakayama-Imaohji H."/>
            <person name="Boudewijins M."/>
            <person name="Van Hoecke F."/>
            <person name="Bernier A.-M."/>
            <person name="Vandamme P."/>
        </authorList>
    </citation>
    <scope>NUCLEOTIDE SEQUENCE [LARGE SCALE GENOMIC DNA]</scope>
    <source>
        <strain evidence="1 2">NML 130206</strain>
    </source>
</reference>
<gene>
    <name evidence="1" type="ORF">Clow_02224</name>
</gene>
<proteinExistence type="predicted"/>
<protein>
    <submittedName>
        <fullName evidence="1">Uncharacterized protein</fullName>
    </submittedName>
</protein>
<accession>A0A0Q0U8N0</accession>
<dbReference type="Proteomes" id="UP000050488">
    <property type="component" value="Unassembled WGS sequence"/>
</dbReference>
<dbReference type="PATRIC" id="fig|1544413.3.peg.2222"/>
<name>A0A0Q0U8N0_9CORY</name>
<dbReference type="AlphaFoldDB" id="A0A0Q0U8N0"/>
<organism evidence="1 2">
    <name type="scientific">Corynebacterium lowii</name>
    <dbReference type="NCBI Taxonomy" id="1544413"/>
    <lineage>
        <taxon>Bacteria</taxon>
        <taxon>Bacillati</taxon>
        <taxon>Actinomycetota</taxon>
        <taxon>Actinomycetes</taxon>
        <taxon>Mycobacteriales</taxon>
        <taxon>Corynebacteriaceae</taxon>
        <taxon>Corynebacterium</taxon>
    </lineage>
</organism>
<comment type="caution">
    <text evidence="1">The sequence shown here is derived from an EMBL/GenBank/DDBJ whole genome shotgun (WGS) entry which is preliminary data.</text>
</comment>
<sequence>MLSVSLGLFDVAGDMASYYIATINSLLGGFAPVPPLS</sequence>